<dbReference type="Proteomes" id="UP000838102">
    <property type="component" value="Unassembled WGS sequence"/>
</dbReference>
<dbReference type="PANTHER" id="PTHR37804:SF1">
    <property type="entry name" value="CDAA REGULATORY PROTEIN CDAR"/>
    <property type="match status" value="1"/>
</dbReference>
<accession>A0ABM9CZR6</accession>
<dbReference type="InterPro" id="IPR012505">
    <property type="entry name" value="YbbR"/>
</dbReference>
<dbReference type="Gene3D" id="2.170.120.40">
    <property type="entry name" value="YbbR-like domain"/>
    <property type="match status" value="2"/>
</dbReference>
<dbReference type="InterPro" id="IPR053154">
    <property type="entry name" value="c-di-AMP_regulator"/>
</dbReference>
<dbReference type="PANTHER" id="PTHR37804">
    <property type="entry name" value="CDAA REGULATORY PROTEIN CDAR"/>
    <property type="match status" value="1"/>
</dbReference>
<evidence type="ECO:0000313" key="2">
    <source>
        <dbReference type="Proteomes" id="UP000838102"/>
    </source>
</evidence>
<sequence>MNKWTNSKILNLIFSLLLAILLSAYVLSTQSASRNGNNEFTSILPEKKINLTVPLNLQYNNDEYVVVGAPTSVSLAVHGPAALVTTTQSHNDIQAVADLRDLGVGQHTVKLAVKGVNSALTSTVSPQTVNVTIAKKTLEKCKIKINYDESKLAQGYSVVNSVINPKTVTVSGPKSNVDAVDHVTAEVELAKDTKANVNQTVKLVAYDRNGTPVEVQLSNRTAEINLTVNNSDASKKVDLVADPSDGDANNFNITLGAKTVTIFGASDALSNIDQIKVPVDLSQITEKTILHVDLPKQQGINRYSESTVEVTVTPK</sequence>
<keyword evidence="2" id="KW-1185">Reference proteome</keyword>
<evidence type="ECO:0000313" key="1">
    <source>
        <dbReference type="EMBL" id="CAH1850277.1"/>
    </source>
</evidence>
<dbReference type="Pfam" id="PF07949">
    <property type="entry name" value="YbbR"/>
    <property type="match status" value="3"/>
</dbReference>
<comment type="caution">
    <text evidence="1">The sequence shown here is derived from an EMBL/GenBank/DDBJ whole genome shotgun (WGS) entry which is preliminary data.</text>
</comment>
<proteinExistence type="predicted"/>
<protein>
    <submittedName>
        <fullName evidence="1">CdaA regulatory protein CdaR</fullName>
    </submittedName>
</protein>
<dbReference type="EMBL" id="CAKOEU010000001">
    <property type="protein sequence ID" value="CAH1850277.1"/>
    <property type="molecule type" value="Genomic_DNA"/>
</dbReference>
<organism evidence="1 2">
    <name type="scientific">Convivina praedatoris</name>
    <dbReference type="NCBI Taxonomy" id="2880963"/>
    <lineage>
        <taxon>Bacteria</taxon>
        <taxon>Bacillati</taxon>
        <taxon>Bacillota</taxon>
        <taxon>Bacilli</taxon>
        <taxon>Lactobacillales</taxon>
        <taxon>Lactobacillaceae</taxon>
        <taxon>Convivina</taxon>
    </lineage>
</organism>
<dbReference type="Gene3D" id="2.170.120.30">
    <property type="match status" value="1"/>
</dbReference>
<reference evidence="1" key="1">
    <citation type="submission" date="2022-03" db="EMBL/GenBank/DDBJ databases">
        <authorList>
            <person name="Hettiarachchi G."/>
        </authorList>
    </citation>
    <scope>NUCLEOTIDE SEQUENCE</scope>
    <source>
        <strain evidence="1">LMG 32447</strain>
    </source>
</reference>
<dbReference type="RefSeq" id="WP_248705569.1">
    <property type="nucleotide sequence ID" value="NZ_CAKOET010000001.1"/>
</dbReference>
<gene>
    <name evidence="1" type="primary">cdaR</name>
    <name evidence="1" type="ORF">LMG032447_00100</name>
</gene>
<name>A0ABM9CZR6_9LACO</name>